<dbReference type="GO" id="GO:0005789">
    <property type="term" value="C:endoplasmic reticulum membrane"/>
    <property type="evidence" value="ECO:0007669"/>
    <property type="project" value="UniProtKB-SubCell"/>
</dbReference>
<evidence type="ECO:0000256" key="2">
    <source>
        <dbReference type="ARBA" id="ARBA00010799"/>
    </source>
</evidence>
<evidence type="ECO:0000313" key="11">
    <source>
        <dbReference type="EMBL" id="JAT24370.1"/>
    </source>
</evidence>
<reference evidence="11" key="1">
    <citation type="submission" date="2015-11" db="EMBL/GenBank/DDBJ databases">
        <title>De novo transcriptome assembly of four potential Pierce s Disease insect vectors from Arizona vineyards.</title>
        <authorList>
            <person name="Tassone E.E."/>
        </authorList>
    </citation>
    <scope>NUCLEOTIDE SEQUENCE</scope>
</reference>
<dbReference type="Pfam" id="PF04420">
    <property type="entry name" value="CHD5"/>
    <property type="match status" value="1"/>
</dbReference>
<sequence length="184" mass="20924">MDTGSSSIKHMEAEVSGVNVEKSAQGNTYLLLLGLIMSVLNNHLSTILNHIFMQFNKLNMSSYYHKLRTDLLELQRESSRINMTDEFAKFARLQRKIIKVQDELKKEALVQQQSNMTNKIILRIVMSLASIVVVYSFNDQPVIHLSPQWLYPISNILCWPGIQPGAISFLVWSAITNSVIKTIS</sequence>
<dbReference type="GO" id="GO:0043529">
    <property type="term" value="C:GET complex"/>
    <property type="evidence" value="ECO:0007669"/>
    <property type="project" value="TreeGrafter"/>
</dbReference>
<evidence type="ECO:0000256" key="5">
    <source>
        <dbReference type="ARBA" id="ARBA00022824"/>
    </source>
</evidence>
<evidence type="ECO:0000256" key="8">
    <source>
        <dbReference type="ARBA" id="ARBA00032437"/>
    </source>
</evidence>
<feature type="transmembrane region" description="Helical" evidence="10">
    <location>
        <begin position="29"/>
        <end position="52"/>
    </location>
</feature>
<dbReference type="AlphaFoldDB" id="A0A1B6LL11"/>
<evidence type="ECO:0000256" key="1">
    <source>
        <dbReference type="ARBA" id="ARBA00004477"/>
    </source>
</evidence>
<evidence type="ECO:0000256" key="10">
    <source>
        <dbReference type="SAM" id="Phobius"/>
    </source>
</evidence>
<gene>
    <name evidence="11" type="ORF">g.9029</name>
</gene>
<dbReference type="Gene3D" id="1.10.287.660">
    <property type="entry name" value="Helix hairpin bin"/>
    <property type="match status" value="1"/>
</dbReference>
<dbReference type="EMBL" id="GEBQ01015607">
    <property type="protein sequence ID" value="JAT24370.1"/>
    <property type="molecule type" value="Transcribed_RNA"/>
</dbReference>
<comment type="similarity">
    <text evidence="2">Belongs to the WRB/GET1 family.</text>
</comment>
<keyword evidence="6 10" id="KW-1133">Transmembrane helix</keyword>
<comment type="subcellular location">
    <subcellularLocation>
        <location evidence="1">Endoplasmic reticulum membrane</location>
        <topology evidence="1">Multi-pass membrane protein</topology>
    </subcellularLocation>
</comment>
<accession>A0A1B6LL11</accession>
<evidence type="ECO:0000256" key="3">
    <source>
        <dbReference type="ARBA" id="ARBA00017951"/>
    </source>
</evidence>
<name>A0A1B6LL11_9HEMI</name>
<dbReference type="GO" id="GO:0071816">
    <property type="term" value="P:tail-anchored membrane protein insertion into ER membrane"/>
    <property type="evidence" value="ECO:0007669"/>
    <property type="project" value="InterPro"/>
</dbReference>
<dbReference type="InterPro" id="IPR028945">
    <property type="entry name" value="Get1"/>
</dbReference>
<proteinExistence type="inferred from homology"/>
<dbReference type="PANTHER" id="PTHR42650:SF1">
    <property type="entry name" value="GUIDED ENTRY OF TAIL-ANCHORED PROTEINS FACTOR 1"/>
    <property type="match status" value="1"/>
</dbReference>
<evidence type="ECO:0000256" key="6">
    <source>
        <dbReference type="ARBA" id="ARBA00022989"/>
    </source>
</evidence>
<evidence type="ECO:0000256" key="4">
    <source>
        <dbReference type="ARBA" id="ARBA00022692"/>
    </source>
</evidence>
<organism evidence="11">
    <name type="scientific">Graphocephala atropunctata</name>
    <dbReference type="NCBI Taxonomy" id="36148"/>
    <lineage>
        <taxon>Eukaryota</taxon>
        <taxon>Metazoa</taxon>
        <taxon>Ecdysozoa</taxon>
        <taxon>Arthropoda</taxon>
        <taxon>Hexapoda</taxon>
        <taxon>Insecta</taxon>
        <taxon>Pterygota</taxon>
        <taxon>Neoptera</taxon>
        <taxon>Paraneoptera</taxon>
        <taxon>Hemiptera</taxon>
        <taxon>Auchenorrhyncha</taxon>
        <taxon>Membracoidea</taxon>
        <taxon>Cicadellidae</taxon>
        <taxon>Cicadellinae</taxon>
        <taxon>Cicadellini</taxon>
        <taxon>Graphocephala</taxon>
    </lineage>
</organism>
<feature type="transmembrane region" description="Helical" evidence="10">
    <location>
        <begin position="120"/>
        <end position="137"/>
    </location>
</feature>
<keyword evidence="5" id="KW-0256">Endoplasmic reticulum</keyword>
<feature type="transmembrane region" description="Helical" evidence="10">
    <location>
        <begin position="149"/>
        <end position="175"/>
    </location>
</feature>
<keyword evidence="7 10" id="KW-0472">Membrane</keyword>
<dbReference type="PANTHER" id="PTHR42650">
    <property type="entry name" value="TAIL-ANCHORED PROTEIN INSERTION RECEPTOR WRB"/>
    <property type="match status" value="1"/>
</dbReference>
<evidence type="ECO:0000256" key="7">
    <source>
        <dbReference type="ARBA" id="ARBA00023136"/>
    </source>
</evidence>
<protein>
    <recommendedName>
        <fullName evidence="3">Guided entry of tail-anchored proteins factor 1</fullName>
    </recommendedName>
    <alternativeName>
        <fullName evidence="8">Tail-anchored protein insertion receptor WRB</fullName>
    </alternativeName>
    <alternativeName>
        <fullName evidence="9">Tryptophan-rich basic protein</fullName>
    </alternativeName>
</protein>
<evidence type="ECO:0000256" key="9">
    <source>
        <dbReference type="ARBA" id="ARBA00033006"/>
    </source>
</evidence>
<dbReference type="InterPro" id="IPR029012">
    <property type="entry name" value="Helix_hairpin_bin_sf"/>
</dbReference>
<dbReference type="GO" id="GO:0043495">
    <property type="term" value="F:protein-membrane adaptor activity"/>
    <property type="evidence" value="ECO:0007669"/>
    <property type="project" value="TreeGrafter"/>
</dbReference>
<keyword evidence="4 10" id="KW-0812">Transmembrane</keyword>